<keyword evidence="6" id="KW-0862">Zinc</keyword>
<keyword evidence="10" id="KW-1185">Reference proteome</keyword>
<keyword evidence="5 6" id="KW-0863">Zinc-finger</keyword>
<dbReference type="SMART" id="SM00184">
    <property type="entry name" value="RING"/>
    <property type="match status" value="1"/>
</dbReference>
<dbReference type="SUPFAM" id="SSF57850">
    <property type="entry name" value="RING/U-box"/>
    <property type="match status" value="1"/>
</dbReference>
<feature type="domain" description="RING-type" evidence="8">
    <location>
        <begin position="168"/>
        <end position="209"/>
    </location>
</feature>
<evidence type="ECO:0000313" key="10">
    <source>
        <dbReference type="Proteomes" id="UP001604336"/>
    </source>
</evidence>
<comment type="caution">
    <text evidence="9">The sequence shown here is derived from an EMBL/GenBank/DDBJ whole genome shotgun (WGS) entry which is preliminary data.</text>
</comment>
<dbReference type="EMBL" id="JBFOLK010000014">
    <property type="protein sequence ID" value="KAL2461311.1"/>
    <property type="molecule type" value="Genomic_DNA"/>
</dbReference>
<organism evidence="9 10">
    <name type="scientific">Abeliophyllum distichum</name>
    <dbReference type="NCBI Taxonomy" id="126358"/>
    <lineage>
        <taxon>Eukaryota</taxon>
        <taxon>Viridiplantae</taxon>
        <taxon>Streptophyta</taxon>
        <taxon>Embryophyta</taxon>
        <taxon>Tracheophyta</taxon>
        <taxon>Spermatophyta</taxon>
        <taxon>Magnoliopsida</taxon>
        <taxon>eudicotyledons</taxon>
        <taxon>Gunneridae</taxon>
        <taxon>Pentapetalae</taxon>
        <taxon>asterids</taxon>
        <taxon>lamiids</taxon>
        <taxon>Lamiales</taxon>
        <taxon>Oleaceae</taxon>
        <taxon>Forsythieae</taxon>
        <taxon>Abeliophyllum</taxon>
    </lineage>
</organism>
<keyword evidence="3 6" id="KW-0808">Transferase</keyword>
<dbReference type="EC" id="2.3.2.27" evidence="6"/>
<evidence type="ECO:0000313" key="9">
    <source>
        <dbReference type="EMBL" id="KAL2461311.1"/>
    </source>
</evidence>
<dbReference type="AlphaFoldDB" id="A0ABD1PBP5"/>
<keyword evidence="4 6" id="KW-0833">Ubl conjugation pathway</keyword>
<comment type="function">
    <text evidence="6">E3 ubiquitin-protein ligase.</text>
</comment>
<evidence type="ECO:0000256" key="2">
    <source>
        <dbReference type="ARBA" id="ARBA00004906"/>
    </source>
</evidence>
<comment type="pathway">
    <text evidence="2 6">Protein modification; protein ubiquitination.</text>
</comment>
<evidence type="ECO:0000256" key="4">
    <source>
        <dbReference type="ARBA" id="ARBA00022786"/>
    </source>
</evidence>
<comment type="domain">
    <text evidence="6">The RING-type zinc finger domain is responsible for E3 ligase activity.</text>
</comment>
<name>A0ABD1PBP5_9LAMI</name>
<feature type="region of interest" description="Disordered" evidence="7">
    <location>
        <begin position="413"/>
        <end position="448"/>
    </location>
</feature>
<evidence type="ECO:0000259" key="8">
    <source>
        <dbReference type="PROSITE" id="PS50089"/>
    </source>
</evidence>
<reference evidence="10" key="1">
    <citation type="submission" date="2024-07" db="EMBL/GenBank/DDBJ databases">
        <title>Two chromosome-level genome assemblies of Korean endemic species Abeliophyllum distichum and Forsythia ovata (Oleaceae).</title>
        <authorList>
            <person name="Jang H."/>
        </authorList>
    </citation>
    <scope>NUCLEOTIDE SEQUENCE [LARGE SCALE GENOMIC DNA]</scope>
</reference>
<dbReference type="Proteomes" id="UP001604336">
    <property type="component" value="Unassembled WGS sequence"/>
</dbReference>
<comment type="subcellular location">
    <subcellularLocation>
        <location evidence="6">Endoplasmic reticulum membrane</location>
        <topology evidence="6">Single-pass type IV membrane protein</topology>
    </subcellularLocation>
</comment>
<dbReference type="GO" id="GO:0005789">
    <property type="term" value="C:endoplasmic reticulum membrane"/>
    <property type="evidence" value="ECO:0007669"/>
    <property type="project" value="UniProtKB-SubCell"/>
</dbReference>
<dbReference type="GO" id="GO:0008270">
    <property type="term" value="F:zinc ion binding"/>
    <property type="evidence" value="ECO:0007669"/>
    <property type="project" value="UniProtKB-KW"/>
</dbReference>
<accession>A0ABD1PBP5</accession>
<dbReference type="GO" id="GO:0061630">
    <property type="term" value="F:ubiquitin protein ligase activity"/>
    <property type="evidence" value="ECO:0007669"/>
    <property type="project" value="UniProtKB-UniRule"/>
</dbReference>
<dbReference type="Gene3D" id="3.30.40.10">
    <property type="entry name" value="Zinc/RING finger domain, C3HC4 (zinc finger)"/>
    <property type="match status" value="1"/>
</dbReference>
<dbReference type="InterPro" id="IPR045103">
    <property type="entry name" value="RNF5/RNF185-like"/>
</dbReference>
<dbReference type="Pfam" id="PF14634">
    <property type="entry name" value="zf-RING_5"/>
    <property type="match status" value="1"/>
</dbReference>
<evidence type="ECO:0000256" key="5">
    <source>
        <dbReference type="PROSITE-ProRule" id="PRU00175"/>
    </source>
</evidence>
<protein>
    <recommendedName>
        <fullName evidence="6">E3 ubiquitin-protein ligase RMA</fullName>
        <ecNumber evidence="6">2.3.2.27</ecNumber>
    </recommendedName>
    <alternativeName>
        <fullName evidence="6">Protein RING membrane-anchor</fullName>
    </alternativeName>
    <alternativeName>
        <fullName evidence="6">RING-type E3 ubiquitin transferase RMA</fullName>
    </alternativeName>
</protein>
<gene>
    <name evidence="9" type="ORF">Adt_44731</name>
</gene>
<dbReference type="PANTHER" id="PTHR12313">
    <property type="entry name" value="E3 UBIQUITIN-PROTEIN LIGASE RNF5-RELATED"/>
    <property type="match status" value="1"/>
</dbReference>
<comment type="catalytic activity">
    <reaction evidence="1 6">
        <text>S-ubiquitinyl-[E2 ubiquitin-conjugating enzyme]-L-cysteine + [acceptor protein]-L-lysine = [E2 ubiquitin-conjugating enzyme]-L-cysteine + N(6)-ubiquitinyl-[acceptor protein]-L-lysine.</text>
        <dbReference type="EC" id="2.3.2.27"/>
    </reaction>
</comment>
<keyword evidence="6" id="KW-0256">Endoplasmic reticulum</keyword>
<dbReference type="PROSITE" id="PS50089">
    <property type="entry name" value="ZF_RING_2"/>
    <property type="match status" value="1"/>
</dbReference>
<dbReference type="InterPro" id="IPR013083">
    <property type="entry name" value="Znf_RING/FYVE/PHD"/>
</dbReference>
<evidence type="ECO:0000256" key="6">
    <source>
        <dbReference type="RuleBase" id="RU369090"/>
    </source>
</evidence>
<sequence length="448" mass="49252">MTPQSTISLSLKNYSPYEIYPGVVHVMDDNNLMGENLADLDLNQEPLDPPVNSDARFGSMLNELETTHGRIEERIRHLEAVTARARQRQRWRQLRNSVEISDFSSEPMVNVDGERGALSGTDCGGVIERSTERGKGYKRGSCHLVAKALELDADVKKVDKEGGSFYDCNICLEVAREPVLTCCGHLFCWMCFYQVSYIDSTSKECPVCKGEVSDSTVIPIYGNGESECVAELESGLKIPPRPKARRVESARQQQVTSGLSHVPVAEALRRIRISIGAMGDQTEGGSRNFRFESDLPEVHNGEAAGRRRLRVQRVSRVLSESAASLSSAWSVVEDLETVINNPFSWSDSRGSSVDTGNNPLTSDSAVIQSDHQPPDSSADLNSALAISSSSQTGDFPSSFVHILAMRTSSEINLPAAPSSSASRRRRVLSRVSNADNQDSRESRRRRLS</sequence>
<dbReference type="InterPro" id="IPR001841">
    <property type="entry name" value="Znf_RING"/>
</dbReference>
<dbReference type="GO" id="GO:0006511">
    <property type="term" value="P:ubiquitin-dependent protein catabolic process"/>
    <property type="evidence" value="ECO:0007669"/>
    <property type="project" value="UniProtKB-UniRule"/>
</dbReference>
<feature type="region of interest" description="Disordered" evidence="7">
    <location>
        <begin position="346"/>
        <end position="380"/>
    </location>
</feature>
<evidence type="ECO:0000256" key="1">
    <source>
        <dbReference type="ARBA" id="ARBA00000900"/>
    </source>
</evidence>
<evidence type="ECO:0000256" key="3">
    <source>
        <dbReference type="ARBA" id="ARBA00022679"/>
    </source>
</evidence>
<keyword evidence="6" id="KW-0479">Metal-binding</keyword>
<proteinExistence type="predicted"/>
<evidence type="ECO:0000256" key="7">
    <source>
        <dbReference type="SAM" id="MobiDB-lite"/>
    </source>
</evidence>